<dbReference type="InterPro" id="IPR010144">
    <property type="entry name" value="CRISPR-assoc_prot_Csd1-typ"/>
</dbReference>
<dbReference type="CDD" id="cd09757">
    <property type="entry name" value="Cas8c_I-C"/>
    <property type="match status" value="1"/>
</dbReference>
<protein>
    <submittedName>
        <fullName evidence="1">Type I-C CRISPR-associated protein Cas8c/Csd1</fullName>
    </submittedName>
</protein>
<sequence length="544" mass="58977">MTILQALSSYYDRMAARGEAERPGFSREKISFAVILARNGTVIDVVDVRDHTGKKPRPVLRDVPAAAGRTSGIKPYFLWDKTAYVLGATAGAGKRLAEEHQAFRDLHFELLADTDDAGLAALRFFLENWVPERFSEPPFSDDMLDTNIVFRLDGDVDDSGAPRFIHQRPAAAPLVAARTTAGETGRCLVTGEDVPIARLHPTIGGVDGAQSSGAALVSFNLDAFESWGRKQGDNAPTGETAAFRYGAALNRLLDRSSRHRLRIGDATTVFWADTSATDESHAAAAEDYFAILFGAADRGGDQDATEAVKLRDALEPLAAGRPVTTDLGELRPSTQLHVLGLAPNAARLAIRFWFTQSLGDLARNLAAHEADCRVEPLPWKTPPSINRLLVNTTAAQQKWDNIPPLLAGEVARAVLGGGRYPRSLLSAAIMRLRAGDDPARGWHAAAIRAVLERDKRRKLAREGAPMSLDREETNPAYRLGRLFAVLEAAQYGALGRVNATIRDRYFGAASATPASVFPLLLRGAQNHLATLRKERFEMGVSGTS</sequence>
<organism evidence="1 2">
    <name type="scientific">Stakelama saccharophila</name>
    <dbReference type="NCBI Taxonomy" id="3075605"/>
    <lineage>
        <taxon>Bacteria</taxon>
        <taxon>Pseudomonadati</taxon>
        <taxon>Pseudomonadota</taxon>
        <taxon>Alphaproteobacteria</taxon>
        <taxon>Sphingomonadales</taxon>
        <taxon>Sphingomonadaceae</taxon>
        <taxon>Stakelama</taxon>
    </lineage>
</organism>
<dbReference type="Pfam" id="PF09709">
    <property type="entry name" value="Cas_Csd1"/>
    <property type="match status" value="1"/>
</dbReference>
<proteinExistence type="predicted"/>
<keyword evidence="2" id="KW-1185">Reference proteome</keyword>
<evidence type="ECO:0000313" key="1">
    <source>
        <dbReference type="EMBL" id="WNO53647.1"/>
    </source>
</evidence>
<gene>
    <name evidence="1" type="primary">cas8c</name>
    <name evidence="1" type="ORF">RPR59_14620</name>
</gene>
<dbReference type="RefSeq" id="WP_313915299.1">
    <property type="nucleotide sequence ID" value="NZ_CP135076.1"/>
</dbReference>
<dbReference type="NCBIfam" id="TIGR01863">
    <property type="entry name" value="cas_Csd1"/>
    <property type="match status" value="1"/>
</dbReference>
<accession>A0ABZ0B885</accession>
<dbReference type="Proteomes" id="UP001302249">
    <property type="component" value="Chromosome"/>
</dbReference>
<reference evidence="1 2" key="1">
    <citation type="submission" date="2023-09" db="EMBL/GenBank/DDBJ databases">
        <authorList>
            <person name="Rey-Velasco X."/>
        </authorList>
    </citation>
    <scope>NUCLEOTIDE SEQUENCE [LARGE SCALE GENOMIC DNA]</scope>
    <source>
        <strain evidence="1 2">W311</strain>
    </source>
</reference>
<dbReference type="EMBL" id="CP135076">
    <property type="protein sequence ID" value="WNO53647.1"/>
    <property type="molecule type" value="Genomic_DNA"/>
</dbReference>
<evidence type="ECO:0000313" key="2">
    <source>
        <dbReference type="Proteomes" id="UP001302249"/>
    </source>
</evidence>
<name>A0ABZ0B885_9SPHN</name>